<evidence type="ECO:0000313" key="1">
    <source>
        <dbReference type="EMBL" id="KAE9627811.1"/>
    </source>
</evidence>
<dbReference type="RefSeq" id="WP_158741819.1">
    <property type="nucleotide sequence ID" value="NZ_JAFBEP010000037.1"/>
</dbReference>
<dbReference type="EMBL" id="WSLF01000023">
    <property type="protein sequence ID" value="KAE9627811.1"/>
    <property type="molecule type" value="Genomic_DNA"/>
</dbReference>
<dbReference type="AlphaFoldDB" id="A0A7C8LN77"/>
<comment type="caution">
    <text evidence="1">The sequence shown here is derived from an EMBL/GenBank/DDBJ whole genome shotgun (WGS) entry which is preliminary data.</text>
</comment>
<evidence type="ECO:0000313" key="2">
    <source>
        <dbReference type="Proteomes" id="UP000483018"/>
    </source>
</evidence>
<dbReference type="Proteomes" id="UP000483018">
    <property type="component" value="Unassembled WGS sequence"/>
</dbReference>
<reference evidence="1 2" key="1">
    <citation type="submission" date="2019-12" db="EMBL/GenBank/DDBJ databases">
        <title>Defluviitalea raffinosedens, isolated from a biogas fermenter, genome sequencing and characterization.</title>
        <authorList>
            <person name="Rettenmaier R."/>
            <person name="Schneider M."/>
            <person name="Neuhaus K."/>
            <person name="Liebl W."/>
            <person name="Zverlov V."/>
        </authorList>
    </citation>
    <scope>NUCLEOTIDE SEQUENCE [LARGE SCALE GENOMIC DNA]</scope>
    <source>
        <strain evidence="1 2">249c-K6</strain>
    </source>
</reference>
<gene>
    <name evidence="1" type="ORF">GND95_14450</name>
</gene>
<accession>A0A7C8LN77</accession>
<name>A0A7C8LN77_9FIRM</name>
<proteinExistence type="predicted"/>
<dbReference type="OrthoDB" id="9783723at2"/>
<keyword evidence="2" id="KW-1185">Reference proteome</keyword>
<organism evidence="1 2">
    <name type="scientific">Defluviitalea raffinosedens</name>
    <dbReference type="NCBI Taxonomy" id="1450156"/>
    <lineage>
        <taxon>Bacteria</taxon>
        <taxon>Bacillati</taxon>
        <taxon>Bacillota</taxon>
        <taxon>Clostridia</taxon>
        <taxon>Lachnospirales</taxon>
        <taxon>Defluviitaleaceae</taxon>
        <taxon>Defluviitalea</taxon>
    </lineage>
</organism>
<sequence>MEEGKFFFLGMIPKQARMQSLKAYIESLEMEREKLLRIQEFIEISKDHAVYANVERISEDEQLSNRLLEVSGEKTLEQVVENIYKYQVYDLEYGLKRIQDDITFFKNILERELNCRDTN</sequence>
<protein>
    <submittedName>
        <fullName evidence="1">Uncharacterized protein</fullName>
    </submittedName>
</protein>